<comment type="caution">
    <text evidence="1">The sequence shown here is derived from an EMBL/GenBank/DDBJ whole genome shotgun (WGS) entry which is preliminary data.</text>
</comment>
<name>A0ABS5HSF4_9RHOB</name>
<evidence type="ECO:0000313" key="2">
    <source>
        <dbReference type="Proteomes" id="UP001195941"/>
    </source>
</evidence>
<dbReference type="EMBL" id="JADMKU010000010">
    <property type="protein sequence ID" value="MBR9651897.1"/>
    <property type="molecule type" value="Genomic_DNA"/>
</dbReference>
<protein>
    <submittedName>
        <fullName evidence="1">Uncharacterized protein</fullName>
    </submittedName>
</protein>
<dbReference type="RefSeq" id="WP_212701412.1">
    <property type="nucleotide sequence ID" value="NZ_JADMKU010000010.1"/>
</dbReference>
<keyword evidence="2" id="KW-1185">Reference proteome</keyword>
<organism evidence="1 2">
    <name type="scientific">Thalassovita aquimarina</name>
    <dbReference type="NCBI Taxonomy" id="2785917"/>
    <lineage>
        <taxon>Bacteria</taxon>
        <taxon>Pseudomonadati</taxon>
        <taxon>Pseudomonadota</taxon>
        <taxon>Alphaproteobacteria</taxon>
        <taxon>Rhodobacterales</taxon>
        <taxon>Roseobacteraceae</taxon>
        <taxon>Thalassovita</taxon>
    </lineage>
</organism>
<accession>A0ABS5HSF4</accession>
<proteinExistence type="predicted"/>
<gene>
    <name evidence="1" type="ORF">IT775_12275</name>
</gene>
<evidence type="ECO:0000313" key="1">
    <source>
        <dbReference type="EMBL" id="MBR9651897.1"/>
    </source>
</evidence>
<reference evidence="1 2" key="1">
    <citation type="journal article" date="2021" name="Arch. Microbiol.">
        <title>Thalassobius aquimarinus sp. nov., isolated from the Sea of Japan seashore.</title>
        <authorList>
            <person name="Kurilenko V.V."/>
            <person name="Romanenko L.A."/>
            <person name="Chernysheva N.Y."/>
            <person name="Velansky P.V."/>
            <person name="Tekutyeva L.A."/>
            <person name="Isaeva M.P."/>
            <person name="Mikhailov V.V."/>
        </authorList>
    </citation>
    <scope>NUCLEOTIDE SEQUENCE [LARGE SCALE GENOMIC DNA]</scope>
    <source>
        <strain evidence="1 2">KMM 8518</strain>
    </source>
</reference>
<sequence length="88" mass="9740">MSARTSSAKAAEKLSSVFHPKWSPSDDHFVLTHRAKGVPFDRIAFGLKRERVAVEQRWHRLRVVPGVLKLLEAYGLTSAPYPAIGGDA</sequence>
<dbReference type="Proteomes" id="UP001195941">
    <property type="component" value="Unassembled WGS sequence"/>
</dbReference>